<dbReference type="CDD" id="cd00554">
    <property type="entry name" value="MECDP_synthase"/>
    <property type="match status" value="1"/>
</dbReference>
<dbReference type="GO" id="GO:0046872">
    <property type="term" value="F:metal ion binding"/>
    <property type="evidence" value="ECO:0007669"/>
    <property type="project" value="UniProtKB-KW"/>
</dbReference>
<dbReference type="InterPro" id="IPR020555">
    <property type="entry name" value="MECDP_synthase_CS"/>
</dbReference>
<comment type="pathway">
    <text evidence="3">Isoprenoid biosynthesis; isopentenyl diphosphate biosynthesis via DXP pathway; isopentenyl diphosphate from 1-deoxy-D-xylulose 5-phosphate: step 4/6.</text>
</comment>
<dbReference type="GO" id="GO:0019288">
    <property type="term" value="P:isopentenyl diphosphate biosynthetic process, methylerythritol 4-phosphate pathway"/>
    <property type="evidence" value="ECO:0007669"/>
    <property type="project" value="UniProtKB-UniPathway"/>
</dbReference>
<evidence type="ECO:0000313" key="9">
    <source>
        <dbReference type="EMBL" id="SUZ82538.1"/>
    </source>
</evidence>
<proteinExistence type="inferred from homology"/>
<dbReference type="EMBL" id="UINC01001512">
    <property type="protein sequence ID" value="SUZ82538.1"/>
    <property type="molecule type" value="Genomic_DNA"/>
</dbReference>
<keyword evidence="7" id="KW-0456">Lyase</keyword>
<evidence type="ECO:0000256" key="3">
    <source>
        <dbReference type="ARBA" id="ARBA00004709"/>
    </source>
</evidence>
<accession>A0A381QV83</accession>
<dbReference type="PANTHER" id="PTHR43181">
    <property type="entry name" value="2-C-METHYL-D-ERYTHRITOL 2,4-CYCLODIPHOSPHATE SYNTHASE, CHLOROPLASTIC"/>
    <property type="match status" value="1"/>
</dbReference>
<reference evidence="9" key="1">
    <citation type="submission" date="2018-05" db="EMBL/GenBank/DDBJ databases">
        <authorList>
            <person name="Lanie J.A."/>
            <person name="Ng W.-L."/>
            <person name="Kazmierczak K.M."/>
            <person name="Andrzejewski T.M."/>
            <person name="Davidsen T.M."/>
            <person name="Wayne K.J."/>
            <person name="Tettelin H."/>
            <person name="Glass J.I."/>
            <person name="Rusch D."/>
            <person name="Podicherti R."/>
            <person name="Tsui H.-C.T."/>
            <person name="Winkler M.E."/>
        </authorList>
    </citation>
    <scope>NUCLEOTIDE SEQUENCE</scope>
</reference>
<dbReference type="InterPro" id="IPR036571">
    <property type="entry name" value="MECDP_synthase_sf"/>
</dbReference>
<dbReference type="SUPFAM" id="SSF69765">
    <property type="entry name" value="IpsF-like"/>
    <property type="match status" value="1"/>
</dbReference>
<evidence type="ECO:0000256" key="6">
    <source>
        <dbReference type="ARBA" id="ARBA00023229"/>
    </source>
</evidence>
<evidence type="ECO:0000256" key="2">
    <source>
        <dbReference type="ARBA" id="ARBA00001968"/>
    </source>
</evidence>
<evidence type="ECO:0000259" key="8">
    <source>
        <dbReference type="Pfam" id="PF02542"/>
    </source>
</evidence>
<comment type="cofactor">
    <cofactor evidence="2">
        <name>a divalent metal cation</name>
        <dbReference type="ChEBI" id="CHEBI:60240"/>
    </cofactor>
</comment>
<dbReference type="GO" id="GO:0008685">
    <property type="term" value="F:2-C-methyl-D-erythritol 2,4-cyclodiphosphate synthase activity"/>
    <property type="evidence" value="ECO:0007669"/>
    <property type="project" value="UniProtKB-EC"/>
</dbReference>
<dbReference type="InterPro" id="IPR003526">
    <property type="entry name" value="MECDP_synthase"/>
</dbReference>
<gene>
    <name evidence="9" type="ORF">METZ01_LOCUS35392</name>
</gene>
<protein>
    <recommendedName>
        <fullName evidence="4">2-C-methyl-D-erythritol 2,4-cyclodiphosphate synthase</fullName>
        <ecNumber evidence="4">4.6.1.12</ecNumber>
    </recommendedName>
</protein>
<name>A0A381QV83_9ZZZZ</name>
<dbReference type="FunFam" id="3.30.1330.50:FF:000001">
    <property type="entry name" value="2-C-methyl-D-erythritol 2,4-cyclodiphosphate synthase"/>
    <property type="match status" value="1"/>
</dbReference>
<dbReference type="AlphaFoldDB" id="A0A381QV83"/>
<dbReference type="HAMAP" id="MF_00107">
    <property type="entry name" value="IspF"/>
    <property type="match status" value="1"/>
</dbReference>
<dbReference type="GO" id="GO:0016114">
    <property type="term" value="P:terpenoid biosynthetic process"/>
    <property type="evidence" value="ECO:0007669"/>
    <property type="project" value="InterPro"/>
</dbReference>
<dbReference type="UniPathway" id="UPA00056">
    <property type="reaction ID" value="UER00095"/>
</dbReference>
<sequence length="164" mass="17425">MSSPIIRIGNGYDVHQLVSGRKLILGGVNVPHSTGLDGHSDADALLHALCDALLGAVGAGDIGMHFPDTDPQWKGISSIVLLEQVTAICRDKGFEISNVDTIIVVQKPKLALFFPDMKKNIAQAMAIDIGQINIKATTTEKLGFVGKEEGIAAYAVALLYKMAN</sequence>
<comment type="catalytic activity">
    <reaction evidence="1">
        <text>4-CDP-2-C-methyl-D-erythritol 2-phosphate = 2-C-methyl-D-erythritol 2,4-cyclic diphosphate + CMP</text>
        <dbReference type="Rhea" id="RHEA:23864"/>
        <dbReference type="ChEBI" id="CHEBI:57919"/>
        <dbReference type="ChEBI" id="CHEBI:58483"/>
        <dbReference type="ChEBI" id="CHEBI:60377"/>
        <dbReference type="EC" id="4.6.1.12"/>
    </reaction>
</comment>
<dbReference type="PANTHER" id="PTHR43181:SF1">
    <property type="entry name" value="2-C-METHYL-D-ERYTHRITOL 2,4-CYCLODIPHOSPHATE SYNTHASE, CHLOROPLASTIC"/>
    <property type="match status" value="1"/>
</dbReference>
<keyword evidence="5" id="KW-0479">Metal-binding</keyword>
<evidence type="ECO:0000256" key="5">
    <source>
        <dbReference type="ARBA" id="ARBA00022723"/>
    </source>
</evidence>
<dbReference type="PROSITE" id="PS01350">
    <property type="entry name" value="ISPF"/>
    <property type="match status" value="1"/>
</dbReference>
<dbReference type="EC" id="4.6.1.12" evidence="4"/>
<dbReference type="NCBIfam" id="TIGR00151">
    <property type="entry name" value="ispF"/>
    <property type="match status" value="1"/>
</dbReference>
<dbReference type="Pfam" id="PF02542">
    <property type="entry name" value="YgbB"/>
    <property type="match status" value="1"/>
</dbReference>
<organism evidence="9">
    <name type="scientific">marine metagenome</name>
    <dbReference type="NCBI Taxonomy" id="408172"/>
    <lineage>
        <taxon>unclassified sequences</taxon>
        <taxon>metagenomes</taxon>
        <taxon>ecological metagenomes</taxon>
    </lineage>
</organism>
<evidence type="ECO:0000256" key="1">
    <source>
        <dbReference type="ARBA" id="ARBA00000200"/>
    </source>
</evidence>
<evidence type="ECO:0000256" key="4">
    <source>
        <dbReference type="ARBA" id="ARBA00012579"/>
    </source>
</evidence>
<keyword evidence="6" id="KW-0414">Isoprene biosynthesis</keyword>
<evidence type="ECO:0000256" key="7">
    <source>
        <dbReference type="ARBA" id="ARBA00023239"/>
    </source>
</evidence>
<dbReference type="Gene3D" id="3.30.1330.50">
    <property type="entry name" value="2-C-methyl-D-erythritol 2,4-cyclodiphosphate synthase"/>
    <property type="match status" value="1"/>
</dbReference>
<feature type="domain" description="2-C-methyl-D-erythritol 2,4-cyclodiphosphate synthase" evidence="8">
    <location>
        <begin position="6"/>
        <end position="159"/>
    </location>
</feature>